<feature type="compositionally biased region" description="Basic and acidic residues" evidence="1">
    <location>
        <begin position="493"/>
        <end position="502"/>
    </location>
</feature>
<feature type="region of interest" description="Disordered" evidence="1">
    <location>
        <begin position="1"/>
        <end position="104"/>
    </location>
</feature>
<proteinExistence type="predicted"/>
<dbReference type="OrthoDB" id="5413703at2759"/>
<evidence type="ECO:0000313" key="4">
    <source>
        <dbReference type="Proteomes" id="UP000034947"/>
    </source>
</evidence>
<feature type="compositionally biased region" description="Polar residues" evidence="1">
    <location>
        <begin position="95"/>
        <end position="104"/>
    </location>
</feature>
<evidence type="ECO:0000313" key="3">
    <source>
        <dbReference type="EMBL" id="KKK21183.1"/>
    </source>
</evidence>
<feature type="compositionally biased region" description="Pro residues" evidence="1">
    <location>
        <begin position="72"/>
        <end position="81"/>
    </location>
</feature>
<evidence type="ECO:0000256" key="1">
    <source>
        <dbReference type="SAM" id="MobiDB-lite"/>
    </source>
</evidence>
<evidence type="ECO:0000259" key="2">
    <source>
        <dbReference type="Pfam" id="PF24355"/>
    </source>
</evidence>
<dbReference type="AlphaFoldDB" id="A0A0F8UNY1"/>
<dbReference type="EMBL" id="JYKN01001257">
    <property type="protein sequence ID" value="KKK21183.1"/>
    <property type="molecule type" value="Genomic_DNA"/>
</dbReference>
<feature type="compositionally biased region" description="Polar residues" evidence="1">
    <location>
        <begin position="7"/>
        <end position="28"/>
    </location>
</feature>
<feature type="region of interest" description="Disordered" evidence="1">
    <location>
        <begin position="124"/>
        <end position="239"/>
    </location>
</feature>
<feature type="compositionally biased region" description="Basic and acidic residues" evidence="1">
    <location>
        <begin position="599"/>
        <end position="629"/>
    </location>
</feature>
<accession>A0A0F8UNY1</accession>
<dbReference type="PANTHER" id="PTHR39611:SF1">
    <property type="entry name" value="HYDROXYPROLINE-RICH GLYCOPROTEIN DZ-HRGP"/>
    <property type="match status" value="1"/>
</dbReference>
<dbReference type="Pfam" id="PF24355">
    <property type="entry name" value="DUF7514"/>
    <property type="match status" value="1"/>
</dbReference>
<keyword evidence="4" id="KW-1185">Reference proteome</keyword>
<sequence>MAYDAFQNGSNPFSQPENPNTINITESHPSSFSPPYPFRPSSDQINMPAPPDSAPPQGYYPDPLCEQTNWAPPAPPPPPLPASQDQVNEEVTPAMGNSGTGSYISPELLSQITATVIQQLRAAGFESGLGNNQQPPQPPPQLGSPYPPPVPPHPAQGDSTSPPPPQIIAEEIPPSPRPATEPAAYPPPPPPPETSAHLDAKGSPTPAQERRESPVSQMSNPSQKTDNRPNPPVRGDTFPTTLEKIWGKLFEDGKPTERLGQFLRGIAMHLIENFPPGNTLVVTPEKLQRFYADTDVPSDPYPWQDIFDDRTSSISRLFREVEAEHHLVQDKLNERPDIPGLTPRGFQVWATLMIQTHPDKEFERLQKAVLHMPISNPDNRKERFPKEIPRRLFPETPDLRLREKVDEYIMKHCGVDLPPITDDEISKVAAYRHKASASPNVSIAESTASINERERKPYSSTSAVFDDDDTTEPSRPAIERKRKPYTAQPGGGKVHEGPETPTHHHTGSFSSASGIREGRVTTITRVPGSPTFRSGSRGARSSTAHRSRSQSRGFHAGHEYRHSESDLVNNSGSRTSGIKTSGDYYYSSPTSTRPNDLLDDNRQYRDHEGDHRPYESLRGREKEREKIRYQEGAPQRSSWVGEDDEGYYRGMLGGQGGGPANSGYDYKTYR</sequence>
<feature type="domain" description="DUF7514" evidence="2">
    <location>
        <begin position="249"/>
        <end position="408"/>
    </location>
</feature>
<feature type="compositionally biased region" description="Polar residues" evidence="1">
    <location>
        <begin position="214"/>
        <end position="224"/>
    </location>
</feature>
<feature type="compositionally biased region" description="Basic and acidic residues" evidence="1">
    <location>
        <begin position="556"/>
        <end position="565"/>
    </location>
</feature>
<organism evidence="3 4">
    <name type="scientific">Aspergillus ochraceoroseus</name>
    <dbReference type="NCBI Taxonomy" id="138278"/>
    <lineage>
        <taxon>Eukaryota</taxon>
        <taxon>Fungi</taxon>
        <taxon>Dikarya</taxon>
        <taxon>Ascomycota</taxon>
        <taxon>Pezizomycotina</taxon>
        <taxon>Eurotiomycetes</taxon>
        <taxon>Eurotiomycetidae</taxon>
        <taxon>Eurotiales</taxon>
        <taxon>Aspergillaceae</taxon>
        <taxon>Aspergillus</taxon>
        <taxon>Aspergillus subgen. Nidulantes</taxon>
    </lineage>
</organism>
<feature type="compositionally biased region" description="Pro residues" evidence="1">
    <location>
        <begin position="173"/>
        <end position="193"/>
    </location>
</feature>
<feature type="compositionally biased region" description="Low complexity" evidence="1">
    <location>
        <begin position="533"/>
        <end position="542"/>
    </location>
</feature>
<feature type="compositionally biased region" description="Gly residues" evidence="1">
    <location>
        <begin position="651"/>
        <end position="660"/>
    </location>
</feature>
<feature type="compositionally biased region" description="Pro residues" evidence="1">
    <location>
        <begin position="135"/>
        <end position="154"/>
    </location>
</feature>
<dbReference type="VEuPathDB" id="FungiDB:P175DRAFT_0559137"/>
<feature type="region of interest" description="Disordered" evidence="1">
    <location>
        <begin position="433"/>
        <end position="670"/>
    </location>
</feature>
<dbReference type="Proteomes" id="UP000034947">
    <property type="component" value="Unassembled WGS sequence"/>
</dbReference>
<reference evidence="3 4" key="1">
    <citation type="submission" date="2015-02" db="EMBL/GenBank/DDBJ databases">
        <title>Draft Genome Sequences of Two Closely-Related Aflatoxigenic Aspergillus Species Obtained from the Cote d'Ivoire.</title>
        <authorList>
            <person name="Moore G.G."/>
            <person name="Beltz S.B."/>
            <person name="Mack B.M."/>
        </authorList>
    </citation>
    <scope>NUCLEOTIDE SEQUENCE [LARGE SCALE GENOMIC DNA]</scope>
    <source>
        <strain evidence="3 4">SRRC1432</strain>
    </source>
</reference>
<protein>
    <recommendedName>
        <fullName evidence="2">DUF7514 domain-containing protein</fullName>
    </recommendedName>
</protein>
<dbReference type="PANTHER" id="PTHR39611">
    <property type="entry name" value="HYDROXYPROLINE-RICH GLYCOPROTEIN DZ-HRGP-RELATED"/>
    <property type="match status" value="1"/>
</dbReference>
<feature type="compositionally biased region" description="Polar residues" evidence="1">
    <location>
        <begin position="566"/>
        <end position="579"/>
    </location>
</feature>
<comment type="caution">
    <text evidence="3">The sequence shown here is derived from an EMBL/GenBank/DDBJ whole genome shotgun (WGS) entry which is preliminary data.</text>
</comment>
<dbReference type="InterPro" id="IPR055936">
    <property type="entry name" value="DUF7514"/>
</dbReference>
<gene>
    <name evidence="3" type="ORF">AOCH_005129</name>
</gene>
<feature type="compositionally biased region" description="Polar residues" evidence="1">
    <location>
        <begin position="437"/>
        <end position="450"/>
    </location>
</feature>
<name>A0A0F8UNY1_9EURO</name>